<proteinExistence type="predicted"/>
<organism evidence="2">
    <name type="scientific">Schistocephalus solidus</name>
    <name type="common">Tapeworm</name>
    <dbReference type="NCBI Taxonomy" id="70667"/>
    <lineage>
        <taxon>Eukaryota</taxon>
        <taxon>Metazoa</taxon>
        <taxon>Spiralia</taxon>
        <taxon>Lophotrochozoa</taxon>
        <taxon>Platyhelminthes</taxon>
        <taxon>Cestoda</taxon>
        <taxon>Eucestoda</taxon>
        <taxon>Diphyllobothriidea</taxon>
        <taxon>Diphyllobothriidae</taxon>
        <taxon>Schistocephalus</taxon>
    </lineage>
</organism>
<gene>
    <name evidence="2" type="ORF">TR151241</name>
</gene>
<reference evidence="2" key="1">
    <citation type="submission" date="2016-01" db="EMBL/GenBank/DDBJ databases">
        <title>Reference transcriptome for the parasite Schistocephalus solidus: insights into the molecular evolution of parasitism.</title>
        <authorList>
            <person name="Hebert F.O."/>
            <person name="Grambauer S."/>
            <person name="Barber I."/>
            <person name="Landry C.R."/>
            <person name="Aubin-Horth N."/>
        </authorList>
    </citation>
    <scope>NUCLEOTIDE SEQUENCE</scope>
</reference>
<accession>A0A0X3PTH9</accession>
<feature type="region of interest" description="Disordered" evidence="1">
    <location>
        <begin position="76"/>
        <end position="106"/>
    </location>
</feature>
<feature type="non-terminal residue" evidence="2">
    <location>
        <position position="1"/>
    </location>
</feature>
<feature type="compositionally biased region" description="Polar residues" evidence="1">
    <location>
        <begin position="79"/>
        <end position="106"/>
    </location>
</feature>
<evidence type="ECO:0000313" key="2">
    <source>
        <dbReference type="EMBL" id="JAP54828.1"/>
    </source>
</evidence>
<dbReference type="EMBL" id="GEEE01008397">
    <property type="protein sequence ID" value="JAP54828.1"/>
    <property type="molecule type" value="Transcribed_RNA"/>
</dbReference>
<evidence type="ECO:0000256" key="1">
    <source>
        <dbReference type="SAM" id="MobiDB-lite"/>
    </source>
</evidence>
<name>A0A0X3PTH9_SCHSO</name>
<dbReference type="AlphaFoldDB" id="A0A0X3PTH9"/>
<protein>
    <submittedName>
        <fullName evidence="2">Uncharacterized protein</fullName>
    </submittedName>
</protein>
<sequence>FWWRNCKLLIVLCGVIGLVVIALIVALTSTERHADNGSGNFTMGAANQTFESMLIRGSKSYPLHPIMSRGKEQLPPWIQHSSSTSANATSFRPLPTSLSESSVLAD</sequence>